<keyword evidence="6" id="KW-0238">DNA-binding</keyword>
<evidence type="ECO:0000256" key="4">
    <source>
        <dbReference type="ARBA" id="ARBA00022801"/>
    </source>
</evidence>
<keyword evidence="3" id="KW-0227">DNA damage</keyword>
<dbReference type="GO" id="GO:0003697">
    <property type="term" value="F:single-stranded DNA binding"/>
    <property type="evidence" value="ECO:0007669"/>
    <property type="project" value="InterPro"/>
</dbReference>
<accession>A0AAD5SXU3</accession>
<dbReference type="InterPro" id="IPR036590">
    <property type="entry name" value="SRAP-like"/>
</dbReference>
<comment type="caution">
    <text evidence="9">The sequence shown here is derived from an EMBL/GenBank/DDBJ whole genome shotgun (WGS) entry which is preliminary data.</text>
</comment>
<dbReference type="InterPro" id="IPR003738">
    <property type="entry name" value="SRAP"/>
</dbReference>
<feature type="region of interest" description="Disordered" evidence="8">
    <location>
        <begin position="306"/>
        <end position="344"/>
    </location>
</feature>
<evidence type="ECO:0000256" key="8">
    <source>
        <dbReference type="SAM" id="MobiDB-lite"/>
    </source>
</evidence>
<dbReference type="GO" id="GO:0008233">
    <property type="term" value="F:peptidase activity"/>
    <property type="evidence" value="ECO:0007669"/>
    <property type="project" value="UniProtKB-KW"/>
</dbReference>
<keyword evidence="2" id="KW-0645">Protease</keyword>
<feature type="region of interest" description="Disordered" evidence="8">
    <location>
        <begin position="24"/>
        <end position="46"/>
    </location>
</feature>
<evidence type="ECO:0008006" key="11">
    <source>
        <dbReference type="Google" id="ProtNLM"/>
    </source>
</evidence>
<evidence type="ECO:0000256" key="1">
    <source>
        <dbReference type="ARBA" id="ARBA00008136"/>
    </source>
</evidence>
<dbReference type="GO" id="GO:0106300">
    <property type="term" value="P:protein-DNA covalent cross-linking repair"/>
    <property type="evidence" value="ECO:0007669"/>
    <property type="project" value="InterPro"/>
</dbReference>
<keyword evidence="4" id="KW-0378">Hydrolase</keyword>
<proteinExistence type="inferred from homology"/>
<organism evidence="9 10">
    <name type="scientific">Physocladia obscura</name>
    <dbReference type="NCBI Taxonomy" id="109957"/>
    <lineage>
        <taxon>Eukaryota</taxon>
        <taxon>Fungi</taxon>
        <taxon>Fungi incertae sedis</taxon>
        <taxon>Chytridiomycota</taxon>
        <taxon>Chytridiomycota incertae sedis</taxon>
        <taxon>Chytridiomycetes</taxon>
        <taxon>Chytridiales</taxon>
        <taxon>Chytriomycetaceae</taxon>
        <taxon>Physocladia</taxon>
    </lineage>
</organism>
<evidence type="ECO:0000313" key="10">
    <source>
        <dbReference type="Proteomes" id="UP001211907"/>
    </source>
</evidence>
<evidence type="ECO:0000256" key="6">
    <source>
        <dbReference type="ARBA" id="ARBA00023125"/>
    </source>
</evidence>
<name>A0AAD5SXU3_9FUNG</name>
<dbReference type="PANTHER" id="PTHR13604">
    <property type="entry name" value="DC12-RELATED"/>
    <property type="match status" value="1"/>
</dbReference>
<dbReference type="Pfam" id="PF02586">
    <property type="entry name" value="SRAP"/>
    <property type="match status" value="1"/>
</dbReference>
<dbReference type="GO" id="GO:0006508">
    <property type="term" value="P:proteolysis"/>
    <property type="evidence" value="ECO:0007669"/>
    <property type="project" value="UniProtKB-KW"/>
</dbReference>
<gene>
    <name evidence="9" type="ORF">HK100_000770</name>
</gene>
<evidence type="ECO:0000256" key="7">
    <source>
        <dbReference type="ARBA" id="ARBA00023239"/>
    </source>
</evidence>
<evidence type="ECO:0000313" key="9">
    <source>
        <dbReference type="EMBL" id="KAJ3117689.1"/>
    </source>
</evidence>
<feature type="compositionally biased region" description="Low complexity" evidence="8">
    <location>
        <begin position="25"/>
        <end position="46"/>
    </location>
</feature>
<protein>
    <recommendedName>
        <fullName evidence="11">Embryonic stem cell-specific 5-hydroxymethylcytosine-binding protein</fullName>
    </recommendedName>
</protein>
<comment type="similarity">
    <text evidence="1">Belongs to the SOS response-associated peptidase family.</text>
</comment>
<evidence type="ECO:0000256" key="3">
    <source>
        <dbReference type="ARBA" id="ARBA00022763"/>
    </source>
</evidence>
<dbReference type="EMBL" id="JADGJH010001156">
    <property type="protein sequence ID" value="KAJ3117689.1"/>
    <property type="molecule type" value="Genomic_DNA"/>
</dbReference>
<keyword evidence="7" id="KW-0456">Lyase</keyword>
<dbReference type="PANTHER" id="PTHR13604:SF0">
    <property type="entry name" value="ABASIC SITE PROCESSING PROTEIN HMCES"/>
    <property type="match status" value="1"/>
</dbReference>
<sequence length="359" mass="39695">MCGRTALFCSNDALEAAAGTRHWTNRSGTSFGTNSGSDSSSASGAGYRSSFNNGPLRRLPVLAKLKVGENNASKTLALMQWGIFTRTGILTVNARDDTLASHASPSWNEVKHSHRCAVPAQGFFEWSPSHVPFFIHSHSFSMPDSNDKNNDSGIMWFAGIYQPPHLAVKSISPDDPISAFTIVTTTSEGSCLKWLHDRMPVILTSEEERDLWIDPSVPFEKVMRLMKPLNSGLKWWDVNPFVNKVSNNTIECIVPSREKSGTLFRYFPTKTTAENTISNKRTIDKVNINSNHAELSKQISSEPVTKAPCVTKLPKSNDSNLHKPVTNKSKNSSPAKSNLRLSKPLVPENSKITQFFSKK</sequence>
<dbReference type="GO" id="GO:0016829">
    <property type="term" value="F:lyase activity"/>
    <property type="evidence" value="ECO:0007669"/>
    <property type="project" value="UniProtKB-KW"/>
</dbReference>
<keyword evidence="5" id="KW-0190">Covalent protein-DNA linkage</keyword>
<evidence type="ECO:0000256" key="2">
    <source>
        <dbReference type="ARBA" id="ARBA00022670"/>
    </source>
</evidence>
<dbReference type="AlphaFoldDB" id="A0AAD5SXU3"/>
<dbReference type="SUPFAM" id="SSF143081">
    <property type="entry name" value="BB1717-like"/>
    <property type="match status" value="1"/>
</dbReference>
<evidence type="ECO:0000256" key="5">
    <source>
        <dbReference type="ARBA" id="ARBA00023124"/>
    </source>
</evidence>
<keyword evidence="10" id="KW-1185">Reference proteome</keyword>
<dbReference type="Gene3D" id="3.90.1680.10">
    <property type="entry name" value="SOS response associated peptidase-like"/>
    <property type="match status" value="1"/>
</dbReference>
<dbReference type="Proteomes" id="UP001211907">
    <property type="component" value="Unassembled WGS sequence"/>
</dbReference>
<reference evidence="9" key="1">
    <citation type="submission" date="2020-05" db="EMBL/GenBank/DDBJ databases">
        <title>Phylogenomic resolution of chytrid fungi.</title>
        <authorList>
            <person name="Stajich J.E."/>
            <person name="Amses K."/>
            <person name="Simmons R."/>
            <person name="Seto K."/>
            <person name="Myers J."/>
            <person name="Bonds A."/>
            <person name="Quandt C.A."/>
            <person name="Barry K."/>
            <person name="Liu P."/>
            <person name="Grigoriev I."/>
            <person name="Longcore J.E."/>
            <person name="James T.Y."/>
        </authorList>
    </citation>
    <scope>NUCLEOTIDE SEQUENCE</scope>
    <source>
        <strain evidence="9">JEL0513</strain>
    </source>
</reference>
<feature type="compositionally biased region" description="Low complexity" evidence="8">
    <location>
        <begin position="327"/>
        <end position="338"/>
    </location>
</feature>